<proteinExistence type="inferred from homology"/>
<evidence type="ECO:0000256" key="1">
    <source>
        <dbReference type="ARBA" id="ARBA00009981"/>
    </source>
</evidence>
<dbReference type="OrthoDB" id="7069202at2"/>
<dbReference type="RefSeq" id="WP_148914106.1">
    <property type="nucleotide sequence ID" value="NZ_VSZS01000059.1"/>
</dbReference>
<dbReference type="AlphaFoldDB" id="A0A5D4GX34"/>
<dbReference type="PANTHER" id="PTHR33713">
    <property type="entry name" value="ANTITOXIN YAFN-RELATED"/>
    <property type="match status" value="1"/>
</dbReference>
<evidence type="ECO:0000313" key="4">
    <source>
        <dbReference type="Proteomes" id="UP000323258"/>
    </source>
</evidence>
<evidence type="ECO:0000256" key="2">
    <source>
        <dbReference type="RuleBase" id="RU362080"/>
    </source>
</evidence>
<comment type="similarity">
    <text evidence="1 2">Belongs to the phD/YefM antitoxin family.</text>
</comment>
<organism evidence="3 4">
    <name type="scientific">Neoaquamicrobium microcysteis</name>
    <dbReference type="NCBI Taxonomy" id="2682781"/>
    <lineage>
        <taxon>Bacteria</taxon>
        <taxon>Pseudomonadati</taxon>
        <taxon>Pseudomonadota</taxon>
        <taxon>Alphaproteobacteria</taxon>
        <taxon>Hyphomicrobiales</taxon>
        <taxon>Phyllobacteriaceae</taxon>
        <taxon>Neoaquamicrobium</taxon>
    </lineage>
</organism>
<sequence>MKLTERVRPISYLKAHAPEIIRGLADGHEPVVITLHGEARAILQDVARYEETQETLALLKALALTNAQVEAGKVRPAGEAFKRIRERVKR</sequence>
<dbReference type="Proteomes" id="UP000323258">
    <property type="component" value="Unassembled WGS sequence"/>
</dbReference>
<protein>
    <recommendedName>
        <fullName evidence="2">Antitoxin</fullName>
    </recommendedName>
</protein>
<dbReference type="Pfam" id="PF02604">
    <property type="entry name" value="PhdYeFM_antitox"/>
    <property type="match status" value="1"/>
</dbReference>
<name>A0A5D4GX34_9HYPH</name>
<reference evidence="3 4" key="2">
    <citation type="submission" date="2019-09" db="EMBL/GenBank/DDBJ databases">
        <title>Mesorhizobium sp. MaA-C15 isolated from Microcystis aeruginosa.</title>
        <authorList>
            <person name="Jeong S.E."/>
            <person name="Jin H.M."/>
            <person name="Jeon C.O."/>
        </authorList>
    </citation>
    <scope>NUCLEOTIDE SEQUENCE [LARGE SCALE GENOMIC DNA]</scope>
    <source>
        <strain evidence="3 4">MaA-C15</strain>
    </source>
</reference>
<evidence type="ECO:0000313" key="3">
    <source>
        <dbReference type="EMBL" id="TYR33431.1"/>
    </source>
</evidence>
<gene>
    <name evidence="3" type="ORF">FY036_07535</name>
</gene>
<comment type="caution">
    <text evidence="3">The sequence shown here is derived from an EMBL/GenBank/DDBJ whole genome shotgun (WGS) entry which is preliminary data.</text>
</comment>
<dbReference type="PANTHER" id="PTHR33713:SF11">
    <property type="entry name" value="PREVENT-HOST-DEATH FAMILY PROTEIN"/>
    <property type="match status" value="1"/>
</dbReference>
<dbReference type="InterPro" id="IPR006442">
    <property type="entry name" value="Antitoxin_Phd/YefM"/>
</dbReference>
<comment type="function">
    <text evidence="2">Antitoxin component of a type II toxin-antitoxin (TA) system.</text>
</comment>
<reference evidence="3 4" key="1">
    <citation type="submission" date="2019-08" db="EMBL/GenBank/DDBJ databases">
        <authorList>
            <person name="Seo Y.L."/>
        </authorList>
    </citation>
    <scope>NUCLEOTIDE SEQUENCE [LARGE SCALE GENOMIC DNA]</scope>
    <source>
        <strain evidence="3 4">MaA-C15</strain>
    </source>
</reference>
<dbReference type="Gene3D" id="3.40.1620.10">
    <property type="entry name" value="YefM-like domain"/>
    <property type="match status" value="1"/>
</dbReference>
<dbReference type="EMBL" id="VSZS01000059">
    <property type="protein sequence ID" value="TYR33431.1"/>
    <property type="molecule type" value="Genomic_DNA"/>
</dbReference>
<dbReference type="InterPro" id="IPR036165">
    <property type="entry name" value="YefM-like_sf"/>
</dbReference>
<accession>A0A5D4GX34</accession>
<dbReference type="InterPro" id="IPR051405">
    <property type="entry name" value="phD/YefM_antitoxin"/>
</dbReference>
<keyword evidence="4" id="KW-1185">Reference proteome</keyword>
<dbReference type="NCBIfam" id="TIGR01552">
    <property type="entry name" value="phd_fam"/>
    <property type="match status" value="1"/>
</dbReference>
<dbReference type="SUPFAM" id="SSF143120">
    <property type="entry name" value="YefM-like"/>
    <property type="match status" value="1"/>
</dbReference>